<dbReference type="Proteomes" id="UP000447434">
    <property type="component" value="Chromosome 3"/>
</dbReference>
<evidence type="ECO:0000256" key="1">
    <source>
        <dbReference type="SAM" id="MobiDB-lite"/>
    </source>
</evidence>
<protein>
    <submittedName>
        <fullName evidence="2">Uncharacterized protein</fullName>
    </submittedName>
</protein>
<name>A0A6A4QUZ9_LUPAL</name>
<feature type="region of interest" description="Disordered" evidence="1">
    <location>
        <begin position="1"/>
        <end position="38"/>
    </location>
</feature>
<evidence type="ECO:0000313" key="3">
    <source>
        <dbReference type="Proteomes" id="UP000447434"/>
    </source>
</evidence>
<feature type="compositionally biased region" description="Basic and acidic residues" evidence="1">
    <location>
        <begin position="1"/>
        <end position="26"/>
    </location>
</feature>
<comment type="caution">
    <text evidence="2">The sequence shown here is derived from an EMBL/GenBank/DDBJ whole genome shotgun (WGS) entry which is preliminary data.</text>
</comment>
<organism evidence="2 3">
    <name type="scientific">Lupinus albus</name>
    <name type="common">White lupine</name>
    <name type="synonym">Lupinus termis</name>
    <dbReference type="NCBI Taxonomy" id="3870"/>
    <lineage>
        <taxon>Eukaryota</taxon>
        <taxon>Viridiplantae</taxon>
        <taxon>Streptophyta</taxon>
        <taxon>Embryophyta</taxon>
        <taxon>Tracheophyta</taxon>
        <taxon>Spermatophyta</taxon>
        <taxon>Magnoliopsida</taxon>
        <taxon>eudicotyledons</taxon>
        <taxon>Gunneridae</taxon>
        <taxon>Pentapetalae</taxon>
        <taxon>rosids</taxon>
        <taxon>fabids</taxon>
        <taxon>Fabales</taxon>
        <taxon>Fabaceae</taxon>
        <taxon>Papilionoideae</taxon>
        <taxon>50 kb inversion clade</taxon>
        <taxon>genistoids sensu lato</taxon>
        <taxon>core genistoids</taxon>
        <taxon>Genisteae</taxon>
        <taxon>Lupinus</taxon>
    </lineage>
</organism>
<evidence type="ECO:0000313" key="2">
    <source>
        <dbReference type="EMBL" id="KAE9617931.1"/>
    </source>
</evidence>
<gene>
    <name evidence="2" type="ORF">Lalb_Chr03g0040791</name>
</gene>
<proteinExistence type="predicted"/>
<keyword evidence="3" id="KW-1185">Reference proteome</keyword>
<dbReference type="AlphaFoldDB" id="A0A6A4QUZ9"/>
<accession>A0A6A4QUZ9</accession>
<sequence length="61" mass="7165">MQIGEIREESEKNWESENTRERDSRDSSSSAPLFSVSTRRPPWFNHVLITSPFRSLSHFLV</sequence>
<dbReference type="EMBL" id="WOCE01000003">
    <property type="protein sequence ID" value="KAE9617931.1"/>
    <property type="molecule type" value="Genomic_DNA"/>
</dbReference>
<reference evidence="3" key="1">
    <citation type="journal article" date="2020" name="Nat. Commun.">
        <title>Genome sequence of the cluster root forming white lupin.</title>
        <authorList>
            <person name="Hufnagel B."/>
            <person name="Marques A."/>
            <person name="Soriano A."/>
            <person name="Marques L."/>
            <person name="Divol F."/>
            <person name="Doumas P."/>
            <person name="Sallet E."/>
            <person name="Mancinotti D."/>
            <person name="Carrere S."/>
            <person name="Marande W."/>
            <person name="Arribat S."/>
            <person name="Keller J."/>
            <person name="Huneau C."/>
            <person name="Blein T."/>
            <person name="Aime D."/>
            <person name="Laguerre M."/>
            <person name="Taylor J."/>
            <person name="Schubert V."/>
            <person name="Nelson M."/>
            <person name="Geu-Flores F."/>
            <person name="Crespi M."/>
            <person name="Gallardo-Guerrero K."/>
            <person name="Delaux P.-M."/>
            <person name="Salse J."/>
            <person name="Berges H."/>
            <person name="Guyot R."/>
            <person name="Gouzy J."/>
            <person name="Peret B."/>
        </authorList>
    </citation>
    <scope>NUCLEOTIDE SEQUENCE [LARGE SCALE GENOMIC DNA]</scope>
    <source>
        <strain evidence="3">cv. Amiga</strain>
    </source>
</reference>